<dbReference type="AlphaFoldDB" id="W2YNX5"/>
<comment type="similarity">
    <text evidence="1">Belongs to the DNA photolyase class-1 family.</text>
</comment>
<accession>W2YNX5</accession>
<dbReference type="GO" id="GO:0005634">
    <property type="term" value="C:nucleus"/>
    <property type="evidence" value="ECO:0007669"/>
    <property type="project" value="TreeGrafter"/>
</dbReference>
<dbReference type="GO" id="GO:0043153">
    <property type="term" value="P:entrainment of circadian clock by photoperiod"/>
    <property type="evidence" value="ECO:0007669"/>
    <property type="project" value="TreeGrafter"/>
</dbReference>
<sequence length="308" mass="34834">MVKIGVHVFRKDLQVQDNLALNELAGRVDQVIGVFVLDQILRTGSPHFSSKTAQFLIQCVESLNKQCDNKLVLLRGNPAAELRKLLEAAKPVALSFNSDFTPYAVKRDKSVIALCEHLGVDVIVNDADQTLAPMSELVKESDHRPYMTFGSFDKRLSTVKIQKPTTKKIVWIKPRRVVSVAAPKLLTSSNNEHSGGREEAMRRLNNAVFHKPAVDHLGATSSQLSAFLNLGCLSVREVYWRRRYAARSIAWRDFFLCIYRLLPGANGYNTFIDPRYNKVRWPRLNKSEWVRFTSCKTGFLLIDAAMAE</sequence>
<dbReference type="SUPFAM" id="SSF52425">
    <property type="entry name" value="Cryptochrome/photolyase, N-terminal domain"/>
    <property type="match status" value="1"/>
</dbReference>
<gene>
    <name evidence="4" type="ORF">F442_15466</name>
</gene>
<evidence type="ECO:0000259" key="3">
    <source>
        <dbReference type="PROSITE" id="PS51645"/>
    </source>
</evidence>
<organism evidence="4 5">
    <name type="scientific">Phytophthora nicotianae P10297</name>
    <dbReference type="NCBI Taxonomy" id="1317064"/>
    <lineage>
        <taxon>Eukaryota</taxon>
        <taxon>Sar</taxon>
        <taxon>Stramenopiles</taxon>
        <taxon>Oomycota</taxon>
        <taxon>Peronosporomycetes</taxon>
        <taxon>Peronosporales</taxon>
        <taxon>Peronosporaceae</taxon>
        <taxon>Phytophthora</taxon>
    </lineage>
</organism>
<dbReference type="SUPFAM" id="SSF48173">
    <property type="entry name" value="Cryptochrome/photolyase FAD-binding domain"/>
    <property type="match status" value="1"/>
</dbReference>
<dbReference type="GO" id="GO:0003677">
    <property type="term" value="F:DNA binding"/>
    <property type="evidence" value="ECO:0007669"/>
    <property type="project" value="TreeGrafter"/>
</dbReference>
<feature type="binding site" evidence="2">
    <location>
        <begin position="221"/>
        <end position="225"/>
    </location>
    <ligand>
        <name>FAD</name>
        <dbReference type="ChEBI" id="CHEBI:57692"/>
    </ligand>
</feature>
<protein>
    <recommendedName>
        <fullName evidence="3">Photolyase/cryptochrome alpha/beta domain-containing protein</fullName>
    </recommendedName>
</protein>
<dbReference type="PANTHER" id="PTHR11455:SF18">
    <property type="entry name" value="SI:CH1073-390K14.1"/>
    <property type="match status" value="1"/>
</dbReference>
<feature type="domain" description="Photolyase/cryptochrome alpha/beta" evidence="3">
    <location>
        <begin position="3"/>
        <end position="130"/>
    </location>
</feature>
<dbReference type="InterPro" id="IPR014729">
    <property type="entry name" value="Rossmann-like_a/b/a_fold"/>
</dbReference>
<reference evidence="4 5" key="1">
    <citation type="submission" date="2013-11" db="EMBL/GenBank/DDBJ databases">
        <title>The Genome Sequence of Phytophthora parasitica P10297.</title>
        <authorList>
            <consortium name="The Broad Institute Genomics Platform"/>
            <person name="Russ C."/>
            <person name="Tyler B."/>
            <person name="Panabieres F."/>
            <person name="Shan W."/>
            <person name="Tripathy S."/>
            <person name="Grunwald N."/>
            <person name="Machado M."/>
            <person name="Johnson C.S."/>
            <person name="Walker B."/>
            <person name="Young S.K."/>
            <person name="Zeng Q."/>
            <person name="Gargeya S."/>
            <person name="Fitzgerald M."/>
            <person name="Haas B."/>
            <person name="Abouelleil A."/>
            <person name="Allen A.W."/>
            <person name="Alvarado L."/>
            <person name="Arachchi H.M."/>
            <person name="Berlin A.M."/>
            <person name="Chapman S.B."/>
            <person name="Gainer-Dewar J."/>
            <person name="Goldberg J."/>
            <person name="Griggs A."/>
            <person name="Gujja S."/>
            <person name="Hansen M."/>
            <person name="Howarth C."/>
            <person name="Imamovic A."/>
            <person name="Ireland A."/>
            <person name="Larimer J."/>
            <person name="McCowan C."/>
            <person name="Murphy C."/>
            <person name="Pearson M."/>
            <person name="Poon T.W."/>
            <person name="Priest M."/>
            <person name="Roberts A."/>
            <person name="Saif S."/>
            <person name="Shea T."/>
            <person name="Sisk P."/>
            <person name="Sykes S."/>
            <person name="Wortman J."/>
            <person name="Nusbaum C."/>
            <person name="Birren B."/>
        </authorList>
    </citation>
    <scope>NUCLEOTIDE SEQUENCE [LARGE SCALE GENOMIC DNA]</scope>
    <source>
        <strain evidence="4 5">P10297</strain>
    </source>
</reference>
<dbReference type="InterPro" id="IPR036134">
    <property type="entry name" value="Crypto/Photolyase_FAD-like_sf"/>
</dbReference>
<keyword evidence="2" id="KW-0285">Flavoprotein</keyword>
<keyword evidence="2" id="KW-0274">FAD</keyword>
<dbReference type="OrthoDB" id="435881at2759"/>
<dbReference type="Proteomes" id="UP000018948">
    <property type="component" value="Unassembled WGS sequence"/>
</dbReference>
<dbReference type="GO" id="GO:0071949">
    <property type="term" value="F:FAD binding"/>
    <property type="evidence" value="ECO:0007669"/>
    <property type="project" value="TreeGrafter"/>
</dbReference>
<dbReference type="GO" id="GO:0032922">
    <property type="term" value="P:circadian regulation of gene expression"/>
    <property type="evidence" value="ECO:0007669"/>
    <property type="project" value="TreeGrafter"/>
</dbReference>
<evidence type="ECO:0000256" key="2">
    <source>
        <dbReference type="PIRSR" id="PIRSR602081-1"/>
    </source>
</evidence>
<dbReference type="InterPro" id="IPR006050">
    <property type="entry name" value="DNA_photolyase_N"/>
</dbReference>
<dbReference type="PROSITE" id="PS51645">
    <property type="entry name" value="PHR_CRY_ALPHA_BETA"/>
    <property type="match status" value="1"/>
</dbReference>
<comment type="cofactor">
    <cofactor evidence="2">
        <name>FAD</name>
        <dbReference type="ChEBI" id="CHEBI:57692"/>
    </cofactor>
    <text evidence="2">Binds 1 FAD per subunit.</text>
</comment>
<proteinExistence type="inferred from homology"/>
<evidence type="ECO:0000313" key="4">
    <source>
        <dbReference type="EMBL" id="ETP36656.1"/>
    </source>
</evidence>
<dbReference type="PANTHER" id="PTHR11455">
    <property type="entry name" value="CRYPTOCHROME"/>
    <property type="match status" value="1"/>
</dbReference>
<dbReference type="GO" id="GO:0003904">
    <property type="term" value="F:deoxyribodipyrimidine photo-lyase activity"/>
    <property type="evidence" value="ECO:0007669"/>
    <property type="project" value="TreeGrafter"/>
</dbReference>
<dbReference type="GO" id="GO:0005737">
    <property type="term" value="C:cytoplasm"/>
    <property type="evidence" value="ECO:0007669"/>
    <property type="project" value="TreeGrafter"/>
</dbReference>
<evidence type="ECO:0000256" key="1">
    <source>
        <dbReference type="ARBA" id="ARBA00005862"/>
    </source>
</evidence>
<dbReference type="Gene3D" id="3.40.50.620">
    <property type="entry name" value="HUPs"/>
    <property type="match status" value="1"/>
</dbReference>
<dbReference type="Gene3D" id="1.25.40.80">
    <property type="match status" value="1"/>
</dbReference>
<comment type="caution">
    <text evidence="4">The sequence shown here is derived from an EMBL/GenBank/DDBJ whole genome shotgun (WGS) entry which is preliminary data.</text>
</comment>
<dbReference type="InterPro" id="IPR036155">
    <property type="entry name" value="Crypto/Photolyase_N_sf"/>
</dbReference>
<name>W2YNX5_PHYNI</name>
<dbReference type="InterPro" id="IPR002081">
    <property type="entry name" value="Cryptochrome/DNA_photolyase_1"/>
</dbReference>
<dbReference type="EMBL" id="ANIY01003283">
    <property type="protein sequence ID" value="ETP36656.1"/>
    <property type="molecule type" value="Genomic_DNA"/>
</dbReference>
<dbReference type="Pfam" id="PF00875">
    <property type="entry name" value="DNA_photolyase"/>
    <property type="match status" value="1"/>
</dbReference>
<evidence type="ECO:0000313" key="5">
    <source>
        <dbReference type="Proteomes" id="UP000018948"/>
    </source>
</evidence>